<reference evidence="1" key="1">
    <citation type="submission" date="2014-09" db="EMBL/GenBank/DDBJ databases">
        <authorList>
            <person name="Magalhaes I.L.F."/>
            <person name="Oliveira U."/>
            <person name="Santos F.R."/>
            <person name="Vidigal T.H.D.A."/>
            <person name="Brescovit A.D."/>
            <person name="Santos A.J."/>
        </authorList>
    </citation>
    <scope>NUCLEOTIDE SEQUENCE</scope>
    <source>
        <tissue evidence="1">Shoot tissue taken approximately 20 cm above the soil surface</tissue>
    </source>
</reference>
<dbReference type="AlphaFoldDB" id="A0A0A8Y1K9"/>
<evidence type="ECO:0000313" key="1">
    <source>
        <dbReference type="EMBL" id="JAD20026.1"/>
    </source>
</evidence>
<sequence>MVQTVSSFKRRTSAHAQFIKGQQKKYSAVTG</sequence>
<reference evidence="1" key="2">
    <citation type="journal article" date="2015" name="Data Brief">
        <title>Shoot transcriptome of the giant reed, Arundo donax.</title>
        <authorList>
            <person name="Barrero R.A."/>
            <person name="Guerrero F.D."/>
            <person name="Moolhuijzen P."/>
            <person name="Goolsby J.A."/>
            <person name="Tidwell J."/>
            <person name="Bellgard S.E."/>
            <person name="Bellgard M.I."/>
        </authorList>
    </citation>
    <scope>NUCLEOTIDE SEQUENCE</scope>
    <source>
        <tissue evidence="1">Shoot tissue taken approximately 20 cm above the soil surface</tissue>
    </source>
</reference>
<protein>
    <submittedName>
        <fullName evidence="1">Uncharacterized protein</fullName>
    </submittedName>
</protein>
<accession>A0A0A8Y1K9</accession>
<organism evidence="1">
    <name type="scientific">Arundo donax</name>
    <name type="common">Giant reed</name>
    <name type="synonym">Donax arundinaceus</name>
    <dbReference type="NCBI Taxonomy" id="35708"/>
    <lineage>
        <taxon>Eukaryota</taxon>
        <taxon>Viridiplantae</taxon>
        <taxon>Streptophyta</taxon>
        <taxon>Embryophyta</taxon>
        <taxon>Tracheophyta</taxon>
        <taxon>Spermatophyta</taxon>
        <taxon>Magnoliopsida</taxon>
        <taxon>Liliopsida</taxon>
        <taxon>Poales</taxon>
        <taxon>Poaceae</taxon>
        <taxon>PACMAD clade</taxon>
        <taxon>Arundinoideae</taxon>
        <taxon>Arundineae</taxon>
        <taxon>Arundo</taxon>
    </lineage>
</organism>
<name>A0A0A8Y1K9_ARUDO</name>
<dbReference type="EMBL" id="GBRH01277869">
    <property type="protein sequence ID" value="JAD20026.1"/>
    <property type="molecule type" value="Transcribed_RNA"/>
</dbReference>
<proteinExistence type="predicted"/>